<gene>
    <name evidence="2" type="primary">Ttn_2</name>
    <name evidence="2" type="ORF">CEXT_191841</name>
</gene>
<dbReference type="FunFam" id="2.60.40.10:FF:000333">
    <property type="entry name" value="Down syndrome cell adhesion molecule"/>
    <property type="match status" value="1"/>
</dbReference>
<evidence type="ECO:0000313" key="3">
    <source>
        <dbReference type="Proteomes" id="UP001054945"/>
    </source>
</evidence>
<dbReference type="InterPro" id="IPR036179">
    <property type="entry name" value="Ig-like_dom_sf"/>
</dbReference>
<dbReference type="InterPro" id="IPR013783">
    <property type="entry name" value="Ig-like_fold"/>
</dbReference>
<proteinExistence type="predicted"/>
<dbReference type="InterPro" id="IPR013098">
    <property type="entry name" value="Ig_I-set"/>
</dbReference>
<dbReference type="Pfam" id="PF07679">
    <property type="entry name" value="I-set"/>
    <property type="match status" value="1"/>
</dbReference>
<accession>A0AAV4TCX6</accession>
<evidence type="ECO:0000313" key="2">
    <source>
        <dbReference type="EMBL" id="GIY43237.1"/>
    </source>
</evidence>
<dbReference type="InterPro" id="IPR007110">
    <property type="entry name" value="Ig-like_dom"/>
</dbReference>
<dbReference type="SUPFAM" id="SSF48726">
    <property type="entry name" value="Immunoglobulin"/>
    <property type="match status" value="1"/>
</dbReference>
<dbReference type="PROSITE" id="PS50835">
    <property type="entry name" value="IG_LIKE"/>
    <property type="match status" value="1"/>
</dbReference>
<comment type="caution">
    <text evidence="2">The sequence shown here is derived from an EMBL/GenBank/DDBJ whole genome shotgun (WGS) entry which is preliminary data.</text>
</comment>
<evidence type="ECO:0000259" key="1">
    <source>
        <dbReference type="PROSITE" id="PS50835"/>
    </source>
</evidence>
<dbReference type="Proteomes" id="UP001054945">
    <property type="component" value="Unassembled WGS sequence"/>
</dbReference>
<keyword evidence="3" id="KW-1185">Reference proteome</keyword>
<reference evidence="2 3" key="1">
    <citation type="submission" date="2021-06" db="EMBL/GenBank/DDBJ databases">
        <title>Caerostris extrusa draft genome.</title>
        <authorList>
            <person name="Kono N."/>
            <person name="Arakawa K."/>
        </authorList>
    </citation>
    <scope>NUCLEOTIDE SEQUENCE [LARGE SCALE GENOMIC DNA]</scope>
</reference>
<sequence>MYVNTLIDFELQIFSFASGFKSPKINPVRFSGELNMGLRTAIMCVVIDGEPPFDFRWLKDGIPMKETGELSIKVDEFTSMLTIKSLDAESNGNYTCKKYPILQGGMKNQMFSI</sequence>
<name>A0AAV4TCX6_CAEEX</name>
<protein>
    <submittedName>
        <fullName evidence="2">Titin</fullName>
    </submittedName>
</protein>
<dbReference type="Gene3D" id="2.60.40.10">
    <property type="entry name" value="Immunoglobulins"/>
    <property type="match status" value="1"/>
</dbReference>
<dbReference type="AlphaFoldDB" id="A0AAV4TCX6"/>
<organism evidence="2 3">
    <name type="scientific">Caerostris extrusa</name>
    <name type="common">Bark spider</name>
    <name type="synonym">Caerostris bankana</name>
    <dbReference type="NCBI Taxonomy" id="172846"/>
    <lineage>
        <taxon>Eukaryota</taxon>
        <taxon>Metazoa</taxon>
        <taxon>Ecdysozoa</taxon>
        <taxon>Arthropoda</taxon>
        <taxon>Chelicerata</taxon>
        <taxon>Arachnida</taxon>
        <taxon>Araneae</taxon>
        <taxon>Araneomorphae</taxon>
        <taxon>Entelegynae</taxon>
        <taxon>Araneoidea</taxon>
        <taxon>Araneidae</taxon>
        <taxon>Caerostris</taxon>
    </lineage>
</organism>
<feature type="domain" description="Ig-like" evidence="1">
    <location>
        <begin position="23"/>
        <end position="96"/>
    </location>
</feature>
<dbReference type="EMBL" id="BPLR01010948">
    <property type="protein sequence ID" value="GIY43237.1"/>
    <property type="molecule type" value="Genomic_DNA"/>
</dbReference>